<dbReference type="GO" id="GO:0004045">
    <property type="term" value="F:peptidyl-tRNA hydrolase activity"/>
    <property type="evidence" value="ECO:0007669"/>
    <property type="project" value="TreeGrafter"/>
</dbReference>
<dbReference type="OrthoDB" id="9815709at2"/>
<evidence type="ECO:0000313" key="3">
    <source>
        <dbReference type="Proteomes" id="UP000190395"/>
    </source>
</evidence>
<dbReference type="EMBL" id="FUXC01000005">
    <property type="protein sequence ID" value="SJZ72419.1"/>
    <property type="molecule type" value="Genomic_DNA"/>
</dbReference>
<evidence type="ECO:0000259" key="1">
    <source>
        <dbReference type="PROSITE" id="PS00745"/>
    </source>
</evidence>
<name>A0A1T4MZC9_9SPIR</name>
<dbReference type="GO" id="GO:0003747">
    <property type="term" value="F:translation release factor activity"/>
    <property type="evidence" value="ECO:0007669"/>
    <property type="project" value="InterPro"/>
</dbReference>
<dbReference type="InterPro" id="IPR000352">
    <property type="entry name" value="Pep_chain_release_fac_I"/>
</dbReference>
<proteinExistence type="predicted"/>
<sequence length="137" mass="15975">MNRVDLHNSIINNSQLSFSRSGGKGGQNVNKVNTKVHLVLPLELLEGINENERNRLKTKLSSIINKDFCLFLDVDEERYQERNRQIALARIENRIIQALAIQKKRIKTKPTKSSKERKLKLKKIRSEIKKSRGKIWQ</sequence>
<dbReference type="PROSITE" id="PS00745">
    <property type="entry name" value="RF_PROK_I"/>
    <property type="match status" value="1"/>
</dbReference>
<accession>A0A1T4MZC9</accession>
<dbReference type="Gene3D" id="3.30.160.20">
    <property type="match status" value="1"/>
</dbReference>
<feature type="domain" description="Prokaryotic-type class I peptide chain release factors" evidence="1">
    <location>
        <begin position="20"/>
        <end position="36"/>
    </location>
</feature>
<dbReference type="Proteomes" id="UP000190395">
    <property type="component" value="Unassembled WGS sequence"/>
</dbReference>
<dbReference type="PANTHER" id="PTHR47814">
    <property type="entry name" value="PEPTIDYL-TRNA HYDROLASE ARFB"/>
    <property type="match status" value="1"/>
</dbReference>
<reference evidence="2 3" key="1">
    <citation type="submission" date="2017-02" db="EMBL/GenBank/DDBJ databases">
        <authorList>
            <person name="Peterson S.W."/>
        </authorList>
    </citation>
    <scope>NUCLEOTIDE SEQUENCE [LARGE SCALE GENOMIC DNA]</scope>
    <source>
        <strain evidence="2 3">ATCC BAA-909</strain>
    </source>
</reference>
<dbReference type="NCBIfam" id="NF006718">
    <property type="entry name" value="PRK09256.1"/>
    <property type="match status" value="1"/>
</dbReference>
<dbReference type="PANTHER" id="PTHR47814:SF1">
    <property type="entry name" value="PEPTIDYL-TRNA HYDROLASE ARFB"/>
    <property type="match status" value="1"/>
</dbReference>
<keyword evidence="3" id="KW-1185">Reference proteome</keyword>
<dbReference type="GeneID" id="303367294"/>
<dbReference type="AlphaFoldDB" id="A0A1T4MZC9"/>
<organism evidence="2 3">
    <name type="scientific">Treponema berlinense</name>
    <dbReference type="NCBI Taxonomy" id="225004"/>
    <lineage>
        <taxon>Bacteria</taxon>
        <taxon>Pseudomonadati</taxon>
        <taxon>Spirochaetota</taxon>
        <taxon>Spirochaetia</taxon>
        <taxon>Spirochaetales</taxon>
        <taxon>Treponemataceae</taxon>
        <taxon>Treponema</taxon>
    </lineage>
</organism>
<dbReference type="RefSeq" id="WP_078930798.1">
    <property type="nucleotide sequence ID" value="NZ_FUXC01000005.1"/>
</dbReference>
<dbReference type="Pfam" id="PF00472">
    <property type="entry name" value="RF-1"/>
    <property type="match status" value="1"/>
</dbReference>
<evidence type="ECO:0000313" key="2">
    <source>
        <dbReference type="EMBL" id="SJZ72419.1"/>
    </source>
</evidence>
<protein>
    <submittedName>
        <fullName evidence="2">Ribosome-associated protein</fullName>
    </submittedName>
</protein>
<gene>
    <name evidence="2" type="ORF">SAMN02745152_01042</name>
</gene>
<dbReference type="SUPFAM" id="SSF110916">
    <property type="entry name" value="Peptidyl-tRNA hydrolase domain-like"/>
    <property type="match status" value="1"/>
</dbReference>
<dbReference type="STRING" id="225004.SAMN02745152_01042"/>
<dbReference type="GO" id="GO:0072344">
    <property type="term" value="P:rescue of stalled ribosome"/>
    <property type="evidence" value="ECO:0007669"/>
    <property type="project" value="TreeGrafter"/>
</dbReference>
<dbReference type="GO" id="GO:0043022">
    <property type="term" value="F:ribosome binding"/>
    <property type="evidence" value="ECO:0007669"/>
    <property type="project" value="TreeGrafter"/>
</dbReference>